<dbReference type="OrthoDB" id="64737at2"/>
<gene>
    <name evidence="2" type="ORF">H2LOC_014795</name>
</gene>
<dbReference type="InterPro" id="IPR009781">
    <property type="entry name" value="DUF1345"/>
</dbReference>
<keyword evidence="1" id="KW-0812">Transmembrane</keyword>
<sequence>MTEGISLRRMRSPLLKPFRVLRSRPRLVVCVAIGVVLGLALPHYLRPATRALIAWNAAVLGYLASAFVMIARADQETVRRRARFQDEGRLLILMLAIGAACASMGAIVLELGPVKNMQGWPKALHLGLTVLTVIDSWMFMHLTFAIHYAHEYYDELRANPAKKLEERGGLVFPGGEPPNYVDFLYYAYVIGLASQTADVATTSRSMRMLTAVHGGLAFFYNLAIIGLTVNIASGIV</sequence>
<reference evidence="2 3" key="1">
    <citation type="submission" date="2019-11" db="EMBL/GenBank/DDBJ databases">
        <title>The genome sequence of Methylocystis heyeri.</title>
        <authorList>
            <person name="Oshkin I.Y."/>
            <person name="Miroshnikov K."/>
            <person name="Dedysh S.N."/>
        </authorList>
    </citation>
    <scope>NUCLEOTIDE SEQUENCE [LARGE SCALE GENOMIC DNA]</scope>
    <source>
        <strain evidence="2 3">H2</strain>
    </source>
</reference>
<dbReference type="Proteomes" id="UP000309061">
    <property type="component" value="Chromosome"/>
</dbReference>
<dbReference type="RefSeq" id="WP_136497749.1">
    <property type="nucleotide sequence ID" value="NZ_CP046052.1"/>
</dbReference>
<name>A0A6B8KJT0_9HYPH</name>
<evidence type="ECO:0000313" key="2">
    <source>
        <dbReference type="EMBL" id="QGM46860.1"/>
    </source>
</evidence>
<keyword evidence="1" id="KW-0472">Membrane</keyword>
<dbReference type="Pfam" id="PF07077">
    <property type="entry name" value="DUF1345"/>
    <property type="match status" value="1"/>
</dbReference>
<feature type="transmembrane region" description="Helical" evidence="1">
    <location>
        <begin position="214"/>
        <end position="235"/>
    </location>
</feature>
<keyword evidence="3" id="KW-1185">Reference proteome</keyword>
<proteinExistence type="predicted"/>
<accession>A0A6B8KJT0</accession>
<dbReference type="KEGG" id="mhey:H2LOC_014795"/>
<organism evidence="2 3">
    <name type="scientific">Methylocystis heyeri</name>
    <dbReference type="NCBI Taxonomy" id="391905"/>
    <lineage>
        <taxon>Bacteria</taxon>
        <taxon>Pseudomonadati</taxon>
        <taxon>Pseudomonadota</taxon>
        <taxon>Alphaproteobacteria</taxon>
        <taxon>Hyphomicrobiales</taxon>
        <taxon>Methylocystaceae</taxon>
        <taxon>Methylocystis</taxon>
    </lineage>
</organism>
<feature type="transmembrane region" description="Helical" evidence="1">
    <location>
        <begin position="52"/>
        <end position="70"/>
    </location>
</feature>
<dbReference type="AlphaFoldDB" id="A0A6B8KJT0"/>
<feature type="transmembrane region" description="Helical" evidence="1">
    <location>
        <begin position="90"/>
        <end position="111"/>
    </location>
</feature>
<keyword evidence="1" id="KW-1133">Transmembrane helix</keyword>
<protein>
    <submittedName>
        <fullName evidence="2">DUF1345 domain-containing protein</fullName>
    </submittedName>
</protein>
<evidence type="ECO:0000313" key="3">
    <source>
        <dbReference type="Proteomes" id="UP000309061"/>
    </source>
</evidence>
<dbReference type="EMBL" id="CP046052">
    <property type="protein sequence ID" value="QGM46860.1"/>
    <property type="molecule type" value="Genomic_DNA"/>
</dbReference>
<feature type="transmembrane region" description="Helical" evidence="1">
    <location>
        <begin position="123"/>
        <end position="149"/>
    </location>
</feature>
<evidence type="ECO:0000256" key="1">
    <source>
        <dbReference type="SAM" id="Phobius"/>
    </source>
</evidence>